<dbReference type="AlphaFoldDB" id="A0A8S2ZT81"/>
<reference evidence="1" key="1">
    <citation type="submission" date="2021-02" db="EMBL/GenBank/DDBJ databases">
        <authorList>
            <person name="Nowell W R."/>
        </authorList>
    </citation>
    <scope>NUCLEOTIDE SEQUENCE</scope>
</reference>
<protein>
    <submittedName>
        <fullName evidence="1">Uncharacterized protein</fullName>
    </submittedName>
</protein>
<feature type="non-terminal residue" evidence="1">
    <location>
        <position position="80"/>
    </location>
</feature>
<sequence>LFSEFDLNLNGFQYFDSSTNADAYYQHSAQVAGELPPPYDSALLSTNIPQTADVQPVIDNYLSSATLETLLEQDPTQQTI</sequence>
<evidence type="ECO:0000313" key="2">
    <source>
        <dbReference type="Proteomes" id="UP000676336"/>
    </source>
</evidence>
<feature type="non-terminal residue" evidence="1">
    <location>
        <position position="1"/>
    </location>
</feature>
<gene>
    <name evidence="1" type="ORF">SMN809_LOCUS40904</name>
</gene>
<proteinExistence type="predicted"/>
<organism evidence="1 2">
    <name type="scientific">Rotaria magnacalcarata</name>
    <dbReference type="NCBI Taxonomy" id="392030"/>
    <lineage>
        <taxon>Eukaryota</taxon>
        <taxon>Metazoa</taxon>
        <taxon>Spiralia</taxon>
        <taxon>Gnathifera</taxon>
        <taxon>Rotifera</taxon>
        <taxon>Eurotatoria</taxon>
        <taxon>Bdelloidea</taxon>
        <taxon>Philodinida</taxon>
        <taxon>Philodinidae</taxon>
        <taxon>Rotaria</taxon>
    </lineage>
</organism>
<evidence type="ECO:0000313" key="1">
    <source>
        <dbReference type="EMBL" id="CAF4646219.1"/>
    </source>
</evidence>
<dbReference type="Proteomes" id="UP000676336">
    <property type="component" value="Unassembled WGS sequence"/>
</dbReference>
<comment type="caution">
    <text evidence="1">The sequence shown here is derived from an EMBL/GenBank/DDBJ whole genome shotgun (WGS) entry which is preliminary data.</text>
</comment>
<dbReference type="EMBL" id="CAJOBI010113975">
    <property type="protein sequence ID" value="CAF4646219.1"/>
    <property type="molecule type" value="Genomic_DNA"/>
</dbReference>
<name>A0A8S2ZT81_9BILA</name>
<accession>A0A8S2ZT81</accession>